<feature type="transmembrane region" description="Helical" evidence="6">
    <location>
        <begin position="197"/>
        <end position="215"/>
    </location>
</feature>
<evidence type="ECO:0000256" key="3">
    <source>
        <dbReference type="ARBA" id="ARBA00022692"/>
    </source>
</evidence>
<evidence type="ECO:0000313" key="8">
    <source>
        <dbReference type="EMBL" id="HDX29887.1"/>
    </source>
</evidence>
<evidence type="ECO:0000259" key="7">
    <source>
        <dbReference type="Pfam" id="PF00892"/>
    </source>
</evidence>
<feature type="transmembrane region" description="Helical" evidence="6">
    <location>
        <begin position="283"/>
        <end position="303"/>
    </location>
</feature>
<feature type="transmembrane region" description="Helical" evidence="6">
    <location>
        <begin position="87"/>
        <end position="107"/>
    </location>
</feature>
<accession>A0A7C1JQF8</accession>
<dbReference type="SUPFAM" id="SSF103481">
    <property type="entry name" value="Multidrug resistance efflux transporter EmrE"/>
    <property type="match status" value="2"/>
</dbReference>
<proteinExistence type="inferred from homology"/>
<dbReference type="AlphaFoldDB" id="A0A7C1JQF8"/>
<dbReference type="Pfam" id="PF00892">
    <property type="entry name" value="EamA"/>
    <property type="match status" value="2"/>
</dbReference>
<gene>
    <name evidence="8" type="ORF">ENQ20_00155</name>
</gene>
<dbReference type="EMBL" id="DSMG01000002">
    <property type="protein sequence ID" value="HDX29887.1"/>
    <property type="molecule type" value="Genomic_DNA"/>
</dbReference>
<feature type="domain" description="EamA" evidence="7">
    <location>
        <begin position="25"/>
        <end position="157"/>
    </location>
</feature>
<keyword evidence="3 6" id="KW-0812">Transmembrane</keyword>
<dbReference type="GO" id="GO:0016020">
    <property type="term" value="C:membrane"/>
    <property type="evidence" value="ECO:0007669"/>
    <property type="project" value="UniProtKB-SubCell"/>
</dbReference>
<comment type="similarity">
    <text evidence="2">Belongs to the EamA transporter family.</text>
</comment>
<sequence>MSSMRVGFRFRFTSWVQASLRYHTGWALALFATLCFSMAAPLIRHAIIDGFDPVALLMARMLLASVLLGITLGAISRRELILPHRGMAACALVGSINAGGMVLFFIALGLLEASLASMILALSPPVVLSLLALRGERLTQRHWVRLGLATLGVYLLVGPSGQVNWFGVGLALLATFLFSLQMALTQWTLAPYPTRTVAFYVTAWMTACVIGWWLLRGAVWSPPSPAGWLTVIALAIVSTYLARLAFFAAVGSLGSAQVSLLGPVETLLSVTWSVLFLQEWLTFFQWIGGGLILCSALLAAQRLGRVNLRLPRR</sequence>
<feature type="transmembrane region" description="Helical" evidence="6">
    <location>
        <begin position="258"/>
        <end position="277"/>
    </location>
</feature>
<evidence type="ECO:0000256" key="4">
    <source>
        <dbReference type="ARBA" id="ARBA00022989"/>
    </source>
</evidence>
<evidence type="ECO:0000256" key="5">
    <source>
        <dbReference type="ARBA" id="ARBA00023136"/>
    </source>
</evidence>
<dbReference type="InterPro" id="IPR000620">
    <property type="entry name" value="EamA_dom"/>
</dbReference>
<organism evidence="8">
    <name type="scientific">Caldilinea aerophila</name>
    <dbReference type="NCBI Taxonomy" id="133453"/>
    <lineage>
        <taxon>Bacteria</taxon>
        <taxon>Bacillati</taxon>
        <taxon>Chloroflexota</taxon>
        <taxon>Caldilineae</taxon>
        <taxon>Caldilineales</taxon>
        <taxon>Caldilineaceae</taxon>
        <taxon>Caldilinea</taxon>
    </lineage>
</organism>
<name>A0A7C1JQF8_9CHLR</name>
<feature type="transmembrane region" description="Helical" evidence="6">
    <location>
        <begin position="227"/>
        <end position="246"/>
    </location>
</feature>
<dbReference type="PANTHER" id="PTHR32322">
    <property type="entry name" value="INNER MEMBRANE TRANSPORTER"/>
    <property type="match status" value="1"/>
</dbReference>
<feature type="transmembrane region" description="Helical" evidence="6">
    <location>
        <begin position="165"/>
        <end position="185"/>
    </location>
</feature>
<comment type="caution">
    <text evidence="8">The sequence shown here is derived from an EMBL/GenBank/DDBJ whole genome shotgun (WGS) entry which is preliminary data.</text>
</comment>
<dbReference type="InterPro" id="IPR050638">
    <property type="entry name" value="AA-Vitamin_Transporters"/>
</dbReference>
<evidence type="ECO:0000256" key="6">
    <source>
        <dbReference type="SAM" id="Phobius"/>
    </source>
</evidence>
<feature type="transmembrane region" description="Helical" evidence="6">
    <location>
        <begin position="143"/>
        <end position="159"/>
    </location>
</feature>
<keyword evidence="4 6" id="KW-1133">Transmembrane helix</keyword>
<evidence type="ECO:0000256" key="1">
    <source>
        <dbReference type="ARBA" id="ARBA00004141"/>
    </source>
</evidence>
<feature type="transmembrane region" description="Helical" evidence="6">
    <location>
        <begin position="113"/>
        <end position="131"/>
    </location>
</feature>
<feature type="transmembrane region" description="Helical" evidence="6">
    <location>
        <begin position="55"/>
        <end position="75"/>
    </location>
</feature>
<dbReference type="PANTHER" id="PTHR32322:SF2">
    <property type="entry name" value="EAMA DOMAIN-CONTAINING PROTEIN"/>
    <property type="match status" value="1"/>
</dbReference>
<keyword evidence="5 6" id="KW-0472">Membrane</keyword>
<protein>
    <submittedName>
        <fullName evidence="8">DMT family transporter</fullName>
    </submittedName>
</protein>
<comment type="subcellular location">
    <subcellularLocation>
        <location evidence="1">Membrane</location>
        <topology evidence="1">Multi-pass membrane protein</topology>
    </subcellularLocation>
</comment>
<dbReference type="InterPro" id="IPR037185">
    <property type="entry name" value="EmrE-like"/>
</dbReference>
<reference evidence="8" key="1">
    <citation type="journal article" date="2020" name="mSystems">
        <title>Genome- and Community-Level Interaction Insights into Carbon Utilization and Element Cycling Functions of Hydrothermarchaeota in Hydrothermal Sediment.</title>
        <authorList>
            <person name="Zhou Z."/>
            <person name="Liu Y."/>
            <person name="Xu W."/>
            <person name="Pan J."/>
            <person name="Luo Z.H."/>
            <person name="Li M."/>
        </authorList>
    </citation>
    <scope>NUCLEOTIDE SEQUENCE [LARGE SCALE GENOMIC DNA]</scope>
    <source>
        <strain evidence="8">SpSt-289</strain>
    </source>
</reference>
<feature type="domain" description="EamA" evidence="7">
    <location>
        <begin position="166"/>
        <end position="299"/>
    </location>
</feature>
<evidence type="ECO:0000256" key="2">
    <source>
        <dbReference type="ARBA" id="ARBA00007362"/>
    </source>
</evidence>